<dbReference type="VEuPathDB" id="FungiDB:LEMA_uP001300.1"/>
<accession>E5ADQ4</accession>
<organism evidence="2 3">
    <name type="scientific">Leptosphaeria maculans (strain JN3 / isolate v23.1.3 / race Av1-4-5-6-7-8)</name>
    <name type="common">Blackleg fungus</name>
    <name type="synonym">Phoma lingam</name>
    <dbReference type="NCBI Taxonomy" id="985895"/>
    <lineage>
        <taxon>Eukaryota</taxon>
        <taxon>Fungi</taxon>
        <taxon>Dikarya</taxon>
        <taxon>Ascomycota</taxon>
        <taxon>Pezizomycotina</taxon>
        <taxon>Dothideomycetes</taxon>
        <taxon>Pleosporomycetidae</taxon>
        <taxon>Pleosporales</taxon>
        <taxon>Pleosporineae</taxon>
        <taxon>Leptosphaeriaceae</taxon>
        <taxon>Plenodomus</taxon>
        <taxon>Plenodomus lingam/Leptosphaeria maculans species complex</taxon>
    </lineage>
</organism>
<feature type="transmembrane region" description="Helical" evidence="1">
    <location>
        <begin position="21"/>
        <end position="42"/>
    </location>
</feature>
<keyword evidence="3" id="KW-1185">Reference proteome</keyword>
<dbReference type="AlphaFoldDB" id="E5ADQ4"/>
<name>E5ADQ4_LEPMJ</name>
<dbReference type="InParanoid" id="E5ADQ4"/>
<dbReference type="EMBL" id="FP929139">
    <property type="protein sequence ID" value="CBY01343.1"/>
    <property type="molecule type" value="Genomic_DNA"/>
</dbReference>
<keyword evidence="1" id="KW-0472">Membrane</keyword>
<proteinExistence type="predicted"/>
<sequence length="59" mass="6551">MKEERRAWGRTSESSRPRAGIRLATPSSAFLALSLLVVGAIVSSNILESWARGYLRYLV</sequence>
<keyword evidence="1" id="KW-1133">Transmembrane helix</keyword>
<gene>
    <name evidence="2" type="ORF">LEMA_uP001300.1</name>
</gene>
<evidence type="ECO:0000256" key="1">
    <source>
        <dbReference type="SAM" id="Phobius"/>
    </source>
</evidence>
<reference evidence="3" key="1">
    <citation type="journal article" date="2011" name="Nat. Commun.">
        <title>Effector diversification within compartments of the Leptosphaeria maculans genome affected by Repeat-Induced Point mutations.</title>
        <authorList>
            <person name="Rouxel T."/>
            <person name="Grandaubert J."/>
            <person name="Hane J.K."/>
            <person name="Hoede C."/>
            <person name="van de Wouw A.P."/>
            <person name="Couloux A."/>
            <person name="Dominguez V."/>
            <person name="Anthouard V."/>
            <person name="Bally P."/>
            <person name="Bourras S."/>
            <person name="Cozijnsen A.J."/>
            <person name="Ciuffetti L.M."/>
            <person name="Degrave A."/>
            <person name="Dilmaghani A."/>
            <person name="Duret L."/>
            <person name="Fudal I."/>
            <person name="Goodwin S.B."/>
            <person name="Gout L."/>
            <person name="Glaser N."/>
            <person name="Linglin J."/>
            <person name="Kema G.H.J."/>
            <person name="Lapalu N."/>
            <person name="Lawrence C.B."/>
            <person name="May K."/>
            <person name="Meyer M."/>
            <person name="Ollivier B."/>
            <person name="Poulain J."/>
            <person name="Schoch C.L."/>
            <person name="Simon A."/>
            <person name="Spatafora J.W."/>
            <person name="Stachowiak A."/>
            <person name="Turgeon B.G."/>
            <person name="Tyler B.M."/>
            <person name="Vincent D."/>
            <person name="Weissenbach J."/>
            <person name="Amselem J."/>
            <person name="Quesneville H."/>
            <person name="Oliver R.P."/>
            <person name="Wincker P."/>
            <person name="Balesdent M.-H."/>
            <person name="Howlett B.J."/>
        </authorList>
    </citation>
    <scope>NUCLEOTIDE SEQUENCE [LARGE SCALE GENOMIC DNA]</scope>
    <source>
        <strain evidence="3">JN3 / isolate v23.1.3 / race Av1-4-5-6-7-8</strain>
    </source>
</reference>
<evidence type="ECO:0000313" key="3">
    <source>
        <dbReference type="Proteomes" id="UP000002668"/>
    </source>
</evidence>
<protein>
    <submittedName>
        <fullName evidence="2">Predicted protein</fullName>
    </submittedName>
</protein>
<dbReference type="Proteomes" id="UP000002668">
    <property type="component" value="Genome"/>
</dbReference>
<keyword evidence="1" id="KW-0812">Transmembrane</keyword>
<evidence type="ECO:0000313" key="2">
    <source>
        <dbReference type="EMBL" id="CBY01343.1"/>
    </source>
</evidence>
<dbReference type="HOGENOM" id="CLU_2961247_0_0_1"/>